<sequence length="136" mass="15220">MTLAQSEYPFLDLVWTMLVFFGWVIWFWLLVVIFGDLFRRSDVSGWGKAGWTVLVLVLPFLGVLIYLVAQGKHMGERRRAEAVAAQNQFDDYVRNVAHNGGGNGAASQIAEAKKLLDSGAIDDKEYQDLKAKALAR</sequence>
<dbReference type="STRING" id="1068978.AMETH_3272"/>
<dbReference type="eggNOG" id="ENOG5032Z2S">
    <property type="taxonomic scope" value="Bacteria"/>
</dbReference>
<name>A0A076MRR3_AMYME</name>
<dbReference type="RefSeq" id="WP_017982193.1">
    <property type="nucleotide sequence ID" value="NZ_AQUL01000001.1"/>
</dbReference>
<keyword evidence="2" id="KW-1003">Cell membrane</keyword>
<keyword evidence="4 6" id="KW-1133">Transmembrane helix</keyword>
<protein>
    <submittedName>
        <fullName evidence="8">Integral membrane protein</fullName>
    </submittedName>
</protein>
<dbReference type="Proteomes" id="UP000062973">
    <property type="component" value="Chromosome"/>
</dbReference>
<gene>
    <name evidence="8" type="ORF">AMETH_3272</name>
</gene>
<evidence type="ECO:0000256" key="6">
    <source>
        <dbReference type="SAM" id="Phobius"/>
    </source>
</evidence>
<keyword evidence="5 6" id="KW-0472">Membrane</keyword>
<evidence type="ECO:0000259" key="7">
    <source>
        <dbReference type="Pfam" id="PF13396"/>
    </source>
</evidence>
<proteinExistence type="predicted"/>
<dbReference type="GeneID" id="301848446"/>
<dbReference type="KEGG" id="amq:AMETH_3272"/>
<accession>A0A076MRR3</accession>
<dbReference type="HOGENOM" id="CLU_126480_0_0_11"/>
<feature type="domain" description="Cardiolipin synthase N-terminal" evidence="7">
    <location>
        <begin position="24"/>
        <end position="69"/>
    </location>
</feature>
<dbReference type="OrthoDB" id="7596142at2"/>
<dbReference type="GO" id="GO:0005886">
    <property type="term" value="C:plasma membrane"/>
    <property type="evidence" value="ECO:0007669"/>
    <property type="project" value="UniProtKB-SubCell"/>
</dbReference>
<reference evidence="8 9" key="1">
    <citation type="submission" date="2014-07" db="EMBL/GenBank/DDBJ databases">
        <title>Whole Genome Sequence of the Amycolatopsis methanolica 239.</title>
        <authorList>
            <person name="Tang B."/>
        </authorList>
    </citation>
    <scope>NUCLEOTIDE SEQUENCE [LARGE SCALE GENOMIC DNA]</scope>
    <source>
        <strain evidence="8 9">239</strain>
    </source>
</reference>
<evidence type="ECO:0000256" key="2">
    <source>
        <dbReference type="ARBA" id="ARBA00022475"/>
    </source>
</evidence>
<evidence type="ECO:0000256" key="1">
    <source>
        <dbReference type="ARBA" id="ARBA00004651"/>
    </source>
</evidence>
<dbReference type="AlphaFoldDB" id="A0A076MRR3"/>
<organism evidence="8 9">
    <name type="scientific">Amycolatopsis methanolica 239</name>
    <dbReference type="NCBI Taxonomy" id="1068978"/>
    <lineage>
        <taxon>Bacteria</taxon>
        <taxon>Bacillati</taxon>
        <taxon>Actinomycetota</taxon>
        <taxon>Actinomycetes</taxon>
        <taxon>Pseudonocardiales</taxon>
        <taxon>Pseudonocardiaceae</taxon>
        <taxon>Amycolatopsis</taxon>
        <taxon>Amycolatopsis methanolica group</taxon>
    </lineage>
</organism>
<evidence type="ECO:0000256" key="4">
    <source>
        <dbReference type="ARBA" id="ARBA00022989"/>
    </source>
</evidence>
<dbReference type="PATRIC" id="fig|1068978.7.peg.3494"/>
<comment type="subcellular location">
    <subcellularLocation>
        <location evidence="1">Cell membrane</location>
        <topology evidence="1">Multi-pass membrane protein</topology>
    </subcellularLocation>
</comment>
<dbReference type="Pfam" id="PF13396">
    <property type="entry name" value="PLDc_N"/>
    <property type="match status" value="1"/>
</dbReference>
<evidence type="ECO:0000256" key="3">
    <source>
        <dbReference type="ARBA" id="ARBA00022692"/>
    </source>
</evidence>
<evidence type="ECO:0000313" key="8">
    <source>
        <dbReference type="EMBL" id="AIJ23364.1"/>
    </source>
</evidence>
<evidence type="ECO:0000313" key="9">
    <source>
        <dbReference type="Proteomes" id="UP000062973"/>
    </source>
</evidence>
<keyword evidence="9" id="KW-1185">Reference proteome</keyword>
<evidence type="ECO:0000256" key="5">
    <source>
        <dbReference type="ARBA" id="ARBA00023136"/>
    </source>
</evidence>
<keyword evidence="3 6" id="KW-0812">Transmembrane</keyword>
<dbReference type="InterPro" id="IPR027379">
    <property type="entry name" value="CLS_N"/>
</dbReference>
<feature type="transmembrane region" description="Helical" evidence="6">
    <location>
        <begin position="49"/>
        <end position="69"/>
    </location>
</feature>
<dbReference type="EMBL" id="CP009110">
    <property type="protein sequence ID" value="AIJ23364.1"/>
    <property type="molecule type" value="Genomic_DNA"/>
</dbReference>
<feature type="transmembrane region" description="Helical" evidence="6">
    <location>
        <begin position="12"/>
        <end position="34"/>
    </location>
</feature>